<evidence type="ECO:0000313" key="1">
    <source>
        <dbReference type="EMBL" id="KAJ9053731.1"/>
    </source>
</evidence>
<keyword evidence="2" id="KW-1185">Reference proteome</keyword>
<accession>A0ACC2RUF6</accession>
<dbReference type="Proteomes" id="UP001165960">
    <property type="component" value="Unassembled WGS sequence"/>
</dbReference>
<protein>
    <submittedName>
        <fullName evidence="1">Uncharacterized protein</fullName>
    </submittedName>
</protein>
<sequence>MSGKCKERADVGYAWVIVAAAFVMQGCAVGVFSGFGVFLEYYTNDVFPNEEKSKVAMIGNLTPFVLGMGSILTGRICQRFGVQVCIFLGAIFMMLGLVLASFGSQVWHFVLTQGILVGFGGALIFVPANVAITEWFETKRGLAAGIGASGGGIGGAVFGQLNTLLLKHVGLEWALRVNGCVVFVVLLLSAAMVRRRETQSADGKADSFDMSLVLNGRFIWFVISAFFGGCAYLIPLYFINNYAISIGMTRAQAGYAGAAINLGSAIGRVSIGFLSDHTGHLRCCILAVGLTTLASCIWCFSSSFAMLVVFGIAYGIPSGGYAGGFGPVCAIVFGKRQLATMMGLSYSFVGVGELLGPIMCGHLIDTFHNYQFIIYYTISGYALAFLAVCLAYYFTIVSPPPQAPL</sequence>
<name>A0ACC2RUF6_9FUNG</name>
<comment type="caution">
    <text evidence="1">The sequence shown here is derived from an EMBL/GenBank/DDBJ whole genome shotgun (WGS) entry which is preliminary data.</text>
</comment>
<dbReference type="EMBL" id="QTSX02006493">
    <property type="protein sequence ID" value="KAJ9053731.1"/>
    <property type="molecule type" value="Genomic_DNA"/>
</dbReference>
<reference evidence="1" key="1">
    <citation type="submission" date="2022-04" db="EMBL/GenBank/DDBJ databases">
        <title>Genome of the entomopathogenic fungus Entomophthora muscae.</title>
        <authorList>
            <person name="Elya C."/>
            <person name="Lovett B.R."/>
            <person name="Lee E."/>
            <person name="Macias A.M."/>
            <person name="Hajek A.E."/>
            <person name="De Bivort B.L."/>
            <person name="Kasson M.T."/>
            <person name="De Fine Licht H.H."/>
            <person name="Stajich J.E."/>
        </authorList>
    </citation>
    <scope>NUCLEOTIDE SEQUENCE</scope>
    <source>
        <strain evidence="1">Berkeley</strain>
    </source>
</reference>
<proteinExistence type="predicted"/>
<organism evidence="1 2">
    <name type="scientific">Entomophthora muscae</name>
    <dbReference type="NCBI Taxonomy" id="34485"/>
    <lineage>
        <taxon>Eukaryota</taxon>
        <taxon>Fungi</taxon>
        <taxon>Fungi incertae sedis</taxon>
        <taxon>Zoopagomycota</taxon>
        <taxon>Entomophthoromycotina</taxon>
        <taxon>Entomophthoromycetes</taxon>
        <taxon>Entomophthorales</taxon>
        <taxon>Entomophthoraceae</taxon>
        <taxon>Entomophthora</taxon>
    </lineage>
</organism>
<evidence type="ECO:0000313" key="2">
    <source>
        <dbReference type="Proteomes" id="UP001165960"/>
    </source>
</evidence>
<gene>
    <name evidence="1" type="ORF">DSO57_1021398</name>
</gene>